<dbReference type="GO" id="GO:0004491">
    <property type="term" value="F:methylmalonate-semialdehyde dehydrogenase (acylating, NAD) activity"/>
    <property type="evidence" value="ECO:0007669"/>
    <property type="project" value="UniProtKB-EC"/>
</dbReference>
<dbReference type="EC" id="1.2.1.27" evidence="1"/>
<protein>
    <recommendedName>
        <fullName evidence="1">methylmalonate-semialdehyde dehydrogenase (CoA acylating)</fullName>
        <ecNumber evidence="1">1.2.1.27</ecNumber>
    </recommendedName>
</protein>
<dbReference type="Proteomes" id="UP000316080">
    <property type="component" value="Unassembled WGS sequence"/>
</dbReference>
<sequence length="494" mass="54861">MEIKLSENYGKLKHFIDNKFIEPETDKYYPVYDPGKGTPIAEVPAISKNDIEKAIRSAASAFDKWSNLPIFDRLQYLVRLKILMEQRTEELARIISQNVGKTVREGRASVRRAIEAIDAALGAPHLFMNVRKVMNLAKTEPEIDMELVKEPLGVFAIISPFNFPVMIPMWVIPWALTLGDTVVVKPSSLDPVPITLLMNLFAEAGYPPGVINLVNGTGPASEELLKHPEIQGVYFVGSTPVGERIYSVACSHGKRAICQCGAKNPVVIMPDAALEPTVENVVTGFFDMAGQRCLAPGVLITVGEAYEKFVGPIIERVKKIRVGYQMLDTTDMGPVISAKERERIIGMIERAINDGAKLVIDGRKIKVPDEYKNGFYLGPTVLDDVKPGMEIEQEEIFGPVMPIVRASNFDEAIEIANNRQYGNTGTIYTSSGKWFREFAKRVKAGNIAANMAVAQPQQFFPFPARKKSHFGALTGQVAIVDFLTDTKVIMQRWW</sequence>
<evidence type="ECO:0000256" key="3">
    <source>
        <dbReference type="ARBA" id="ARBA00023027"/>
    </source>
</evidence>
<evidence type="ECO:0000256" key="1">
    <source>
        <dbReference type="ARBA" id="ARBA00013048"/>
    </source>
</evidence>
<evidence type="ECO:0000313" key="8">
    <source>
        <dbReference type="Proteomes" id="UP000317265"/>
    </source>
</evidence>
<organism evidence="6 8">
    <name type="scientific">Thermoproteota archaeon</name>
    <dbReference type="NCBI Taxonomy" id="2056631"/>
    <lineage>
        <taxon>Archaea</taxon>
        <taxon>Thermoproteota</taxon>
    </lineage>
</organism>
<reference evidence="5 7" key="2">
    <citation type="journal article" date="2019" name="Nat. Microbiol.">
        <title>Wide diversity of methane and short-chain alkane metabolisms in uncultured archaea.</title>
        <authorList>
            <person name="Borrel G."/>
            <person name="Adam P.S."/>
            <person name="McKay L.J."/>
            <person name="Chen L.X."/>
            <person name="Sierra-Garcia I.N."/>
            <person name="Sieber C.M."/>
            <person name="Letourneur Q."/>
            <person name="Ghozlane A."/>
            <person name="Andersen G.L."/>
            <person name="Li W.J."/>
            <person name="Hallam S.J."/>
            <person name="Muyzer G."/>
            <person name="de Oliveira V.M."/>
            <person name="Inskeep W.P."/>
            <person name="Banfield J.F."/>
            <person name="Gribaldo S."/>
        </authorList>
    </citation>
    <scope>NUCLEOTIDE SEQUENCE [LARGE SCALE GENOMIC DNA]</scope>
    <source>
        <strain evidence="5">Verst-YHS</strain>
    </source>
</reference>
<dbReference type="InterPro" id="IPR016163">
    <property type="entry name" value="Ald_DH_C"/>
</dbReference>
<dbReference type="Proteomes" id="UP000317265">
    <property type="component" value="Unassembled WGS sequence"/>
</dbReference>
<proteinExistence type="predicted"/>
<dbReference type="Gene3D" id="3.40.605.10">
    <property type="entry name" value="Aldehyde Dehydrogenase, Chain A, domain 1"/>
    <property type="match status" value="1"/>
</dbReference>
<evidence type="ECO:0000313" key="6">
    <source>
        <dbReference type="EMBL" id="TDA38087.1"/>
    </source>
</evidence>
<dbReference type="FunFam" id="3.40.309.10:FF:000002">
    <property type="entry name" value="Methylmalonate-semialdehyde dehydrogenase (Acylating)"/>
    <property type="match status" value="1"/>
</dbReference>
<keyword evidence="2" id="KW-0560">Oxidoreductase</keyword>
<reference evidence="6 8" key="1">
    <citation type="journal article" date="2019" name="Nat. Microbiol.">
        <title>Expanding anaerobic alkane metabolism in the domain of Archaea.</title>
        <authorList>
            <person name="Wang Y."/>
            <person name="Wegener G."/>
            <person name="Hou J."/>
            <person name="Wang F."/>
            <person name="Xiao X."/>
        </authorList>
    </citation>
    <scope>NUCLEOTIDE SEQUENCE [LARGE SCALE GENOMIC DNA]</scope>
    <source>
        <strain evidence="6">WYZ-LMO11</strain>
    </source>
</reference>
<dbReference type="InterPro" id="IPR016161">
    <property type="entry name" value="Ald_DH/histidinol_DH"/>
</dbReference>
<dbReference type="PROSITE" id="PS00070">
    <property type="entry name" value="ALDEHYDE_DEHYDR_CYS"/>
    <property type="match status" value="1"/>
</dbReference>
<feature type="domain" description="Aldehyde dehydrogenase" evidence="4">
    <location>
        <begin position="21"/>
        <end position="488"/>
    </location>
</feature>
<evidence type="ECO:0000259" key="4">
    <source>
        <dbReference type="Pfam" id="PF00171"/>
    </source>
</evidence>
<keyword evidence="3" id="KW-0520">NAD</keyword>
<dbReference type="GO" id="GO:0006210">
    <property type="term" value="P:thymine catabolic process"/>
    <property type="evidence" value="ECO:0007669"/>
    <property type="project" value="TreeGrafter"/>
</dbReference>
<accession>A0A523BAW2</accession>
<dbReference type="InterPro" id="IPR010061">
    <property type="entry name" value="MeMal-semiAld_DH"/>
</dbReference>
<dbReference type="InterPro" id="IPR016162">
    <property type="entry name" value="Ald_DH_N"/>
</dbReference>
<dbReference type="InterPro" id="IPR015590">
    <property type="entry name" value="Aldehyde_DH_dom"/>
</dbReference>
<dbReference type="EMBL" id="QNVI01000060">
    <property type="protein sequence ID" value="TDA38087.1"/>
    <property type="molecule type" value="Genomic_DNA"/>
</dbReference>
<dbReference type="AlphaFoldDB" id="A0A523BAW2"/>
<comment type="caution">
    <text evidence="6">The sequence shown here is derived from an EMBL/GenBank/DDBJ whole genome shotgun (WGS) entry which is preliminary data.</text>
</comment>
<dbReference type="Pfam" id="PF00171">
    <property type="entry name" value="Aldedh"/>
    <property type="match status" value="1"/>
</dbReference>
<evidence type="ECO:0000313" key="7">
    <source>
        <dbReference type="Proteomes" id="UP000316080"/>
    </source>
</evidence>
<gene>
    <name evidence="6" type="ORF">DSO09_05350</name>
    <name evidence="5" type="ORF">EF809_01155</name>
</gene>
<dbReference type="PANTHER" id="PTHR43866">
    <property type="entry name" value="MALONATE-SEMIALDEHYDE DEHYDROGENASE"/>
    <property type="match status" value="1"/>
</dbReference>
<dbReference type="GO" id="GO:0006574">
    <property type="term" value="P:L-valine catabolic process"/>
    <property type="evidence" value="ECO:0007669"/>
    <property type="project" value="TreeGrafter"/>
</dbReference>
<dbReference type="InterPro" id="IPR016160">
    <property type="entry name" value="Ald_DH_CS_CYS"/>
</dbReference>
<dbReference type="EMBL" id="RXIH01000008">
    <property type="protein sequence ID" value="RZN57348.1"/>
    <property type="molecule type" value="Genomic_DNA"/>
</dbReference>
<dbReference type="SUPFAM" id="SSF53720">
    <property type="entry name" value="ALDH-like"/>
    <property type="match status" value="1"/>
</dbReference>
<name>A0A523BAW2_9CREN</name>
<dbReference type="Gene3D" id="3.40.309.10">
    <property type="entry name" value="Aldehyde Dehydrogenase, Chain A, domain 2"/>
    <property type="match status" value="1"/>
</dbReference>
<evidence type="ECO:0000313" key="5">
    <source>
        <dbReference type="EMBL" id="RZN57348.1"/>
    </source>
</evidence>
<evidence type="ECO:0000256" key="2">
    <source>
        <dbReference type="ARBA" id="ARBA00023002"/>
    </source>
</evidence>
<dbReference type="PANTHER" id="PTHR43866:SF4">
    <property type="entry name" value="MALONATE-SEMIALDEHYDE DEHYDROGENASE"/>
    <property type="match status" value="1"/>
</dbReference>